<dbReference type="Proteomes" id="UP000784294">
    <property type="component" value="Unassembled WGS sequence"/>
</dbReference>
<sequence length="76" mass="8235">MRVLWTVSKGSLEGRSSTGENEKDIGTSGSLLLWQAGVRNESLAVILSPFRSITANRSVQAAHSVYEPFSPDIVET</sequence>
<accession>A0A448XKH4</accession>
<evidence type="ECO:0000313" key="2">
    <source>
        <dbReference type="EMBL" id="VEL38792.1"/>
    </source>
</evidence>
<feature type="region of interest" description="Disordered" evidence="1">
    <location>
        <begin position="1"/>
        <end position="23"/>
    </location>
</feature>
<dbReference type="EMBL" id="CAAALY010259012">
    <property type="protein sequence ID" value="VEL38792.1"/>
    <property type="molecule type" value="Genomic_DNA"/>
</dbReference>
<proteinExistence type="predicted"/>
<evidence type="ECO:0000313" key="3">
    <source>
        <dbReference type="Proteomes" id="UP000784294"/>
    </source>
</evidence>
<comment type="caution">
    <text evidence="2">The sequence shown here is derived from an EMBL/GenBank/DDBJ whole genome shotgun (WGS) entry which is preliminary data.</text>
</comment>
<dbReference type="AlphaFoldDB" id="A0A448XKH4"/>
<name>A0A448XKH4_9PLAT</name>
<keyword evidence="3" id="KW-1185">Reference proteome</keyword>
<reference evidence="2" key="1">
    <citation type="submission" date="2018-11" db="EMBL/GenBank/DDBJ databases">
        <authorList>
            <consortium name="Pathogen Informatics"/>
        </authorList>
    </citation>
    <scope>NUCLEOTIDE SEQUENCE</scope>
</reference>
<gene>
    <name evidence="2" type="ORF">PXEA_LOCUS32232</name>
</gene>
<organism evidence="2 3">
    <name type="scientific">Protopolystoma xenopodis</name>
    <dbReference type="NCBI Taxonomy" id="117903"/>
    <lineage>
        <taxon>Eukaryota</taxon>
        <taxon>Metazoa</taxon>
        <taxon>Spiralia</taxon>
        <taxon>Lophotrochozoa</taxon>
        <taxon>Platyhelminthes</taxon>
        <taxon>Monogenea</taxon>
        <taxon>Polyopisthocotylea</taxon>
        <taxon>Polystomatidea</taxon>
        <taxon>Polystomatidae</taxon>
        <taxon>Protopolystoma</taxon>
    </lineage>
</organism>
<protein>
    <submittedName>
        <fullName evidence="2">Uncharacterized protein</fullName>
    </submittedName>
</protein>
<evidence type="ECO:0000256" key="1">
    <source>
        <dbReference type="SAM" id="MobiDB-lite"/>
    </source>
</evidence>